<sequence>MEIKTGNFNLLHCNFGEIKFTYIYPAPLQLQGDKDGVFDLLHCNFRKTRFTIFSLLHCKLKKARLVTLICFTATSERQDLLSLVCSTANLGRQDWEARLVSSICFTATSRRQDPLSSTALLQTQGGKVGVFDLFHYNFRKTRFAIFSLFCCKLREARLVSSIYFVVNSGRQDLLSSAASLQTQGGKAGVFDLLHYNFRKIRSAIFSLLCCKLREARLVSLICSTVNSRRQDLLSSAAPLQTQGGKASAFDLLHCNFRKTRSTIFSLLRCKLREARLVSLICLPTTSGRQDL</sequence>
<accession>A0A9D3VWI4</accession>
<name>A0A9D3VWI4_9ROSI</name>
<dbReference type="AlphaFoldDB" id="A0A9D3VWI4"/>
<keyword evidence="2" id="KW-1185">Reference proteome</keyword>
<gene>
    <name evidence="1" type="ORF">J1N35_015329</name>
</gene>
<protein>
    <submittedName>
        <fullName evidence="1">Uncharacterized protein</fullName>
    </submittedName>
</protein>
<comment type="caution">
    <text evidence="1">The sequence shown here is derived from an EMBL/GenBank/DDBJ whole genome shotgun (WGS) entry which is preliminary data.</text>
</comment>
<dbReference type="OrthoDB" id="10593476at2759"/>
<reference evidence="1 2" key="1">
    <citation type="journal article" date="2021" name="Plant Biotechnol. J.">
        <title>Multi-omics assisted identification of the key and species-specific regulatory components of drought-tolerant mechanisms in Gossypium stocksii.</title>
        <authorList>
            <person name="Yu D."/>
            <person name="Ke L."/>
            <person name="Zhang D."/>
            <person name="Wu Y."/>
            <person name="Sun Y."/>
            <person name="Mei J."/>
            <person name="Sun J."/>
            <person name="Sun Y."/>
        </authorList>
    </citation>
    <scope>NUCLEOTIDE SEQUENCE [LARGE SCALE GENOMIC DNA]</scope>
    <source>
        <strain evidence="2">cv. E1</strain>
        <tissue evidence="1">Leaf</tissue>
    </source>
</reference>
<evidence type="ECO:0000313" key="1">
    <source>
        <dbReference type="EMBL" id="KAH1098408.1"/>
    </source>
</evidence>
<dbReference type="EMBL" id="JAIQCV010000005">
    <property type="protein sequence ID" value="KAH1098408.1"/>
    <property type="molecule type" value="Genomic_DNA"/>
</dbReference>
<evidence type="ECO:0000313" key="2">
    <source>
        <dbReference type="Proteomes" id="UP000828251"/>
    </source>
</evidence>
<proteinExistence type="predicted"/>
<dbReference type="Proteomes" id="UP000828251">
    <property type="component" value="Unassembled WGS sequence"/>
</dbReference>
<organism evidence="1 2">
    <name type="scientific">Gossypium stocksii</name>
    <dbReference type="NCBI Taxonomy" id="47602"/>
    <lineage>
        <taxon>Eukaryota</taxon>
        <taxon>Viridiplantae</taxon>
        <taxon>Streptophyta</taxon>
        <taxon>Embryophyta</taxon>
        <taxon>Tracheophyta</taxon>
        <taxon>Spermatophyta</taxon>
        <taxon>Magnoliopsida</taxon>
        <taxon>eudicotyledons</taxon>
        <taxon>Gunneridae</taxon>
        <taxon>Pentapetalae</taxon>
        <taxon>rosids</taxon>
        <taxon>malvids</taxon>
        <taxon>Malvales</taxon>
        <taxon>Malvaceae</taxon>
        <taxon>Malvoideae</taxon>
        <taxon>Gossypium</taxon>
    </lineage>
</organism>